<dbReference type="Gene3D" id="3.30.710.10">
    <property type="entry name" value="Potassium Channel Kv1.1, Chain A"/>
    <property type="match status" value="2"/>
</dbReference>
<dbReference type="InterPro" id="IPR000210">
    <property type="entry name" value="BTB/POZ_dom"/>
</dbReference>
<dbReference type="SUPFAM" id="SSF54695">
    <property type="entry name" value="POZ domain"/>
    <property type="match status" value="2"/>
</dbReference>
<feature type="compositionally biased region" description="Acidic residues" evidence="1">
    <location>
        <begin position="586"/>
        <end position="599"/>
    </location>
</feature>
<dbReference type="EMBL" id="JAZGSY010000369">
    <property type="protein sequence ID" value="KAL1836765.1"/>
    <property type="molecule type" value="Genomic_DNA"/>
</dbReference>
<reference evidence="3 4" key="1">
    <citation type="journal article" date="2024" name="Commun. Biol.">
        <title>Comparative genomic analysis of thermophilic fungi reveals convergent evolutionary adaptations and gene losses.</title>
        <authorList>
            <person name="Steindorff A.S."/>
            <person name="Aguilar-Pontes M.V."/>
            <person name="Robinson A.J."/>
            <person name="Andreopoulos B."/>
            <person name="LaButti K."/>
            <person name="Kuo A."/>
            <person name="Mondo S."/>
            <person name="Riley R."/>
            <person name="Otillar R."/>
            <person name="Haridas S."/>
            <person name="Lipzen A."/>
            <person name="Grimwood J."/>
            <person name="Schmutz J."/>
            <person name="Clum A."/>
            <person name="Reid I.D."/>
            <person name="Moisan M.C."/>
            <person name="Butler G."/>
            <person name="Nguyen T.T.M."/>
            <person name="Dewar K."/>
            <person name="Conant G."/>
            <person name="Drula E."/>
            <person name="Henrissat B."/>
            <person name="Hansel C."/>
            <person name="Singer S."/>
            <person name="Hutchinson M.I."/>
            <person name="de Vries R.P."/>
            <person name="Natvig D.O."/>
            <person name="Powell A.J."/>
            <person name="Tsang A."/>
            <person name="Grigoriev I.V."/>
        </authorList>
    </citation>
    <scope>NUCLEOTIDE SEQUENCE [LARGE SCALE GENOMIC DNA]</scope>
    <source>
        <strain evidence="3 4">CBS 620.91</strain>
    </source>
</reference>
<dbReference type="PROSITE" id="PS50097">
    <property type="entry name" value="BTB"/>
    <property type="match status" value="2"/>
</dbReference>
<feature type="region of interest" description="Disordered" evidence="1">
    <location>
        <begin position="1"/>
        <end position="75"/>
    </location>
</feature>
<feature type="compositionally biased region" description="Acidic residues" evidence="1">
    <location>
        <begin position="36"/>
        <end position="68"/>
    </location>
</feature>
<feature type="domain" description="BTB" evidence="2">
    <location>
        <begin position="93"/>
        <end position="160"/>
    </location>
</feature>
<evidence type="ECO:0000259" key="2">
    <source>
        <dbReference type="PROSITE" id="PS50097"/>
    </source>
</evidence>
<dbReference type="CDD" id="cd18186">
    <property type="entry name" value="BTB_POZ_ZBTB_KLHL-like"/>
    <property type="match status" value="2"/>
</dbReference>
<name>A0ABR3V4T7_HUMIN</name>
<proteinExistence type="predicted"/>
<feature type="compositionally biased region" description="Pro residues" evidence="1">
    <location>
        <begin position="18"/>
        <end position="27"/>
    </location>
</feature>
<comment type="caution">
    <text evidence="3">The sequence shown here is derived from an EMBL/GenBank/DDBJ whole genome shotgun (WGS) entry which is preliminary data.</text>
</comment>
<keyword evidence="4" id="KW-1185">Reference proteome</keyword>
<sequence length="733" mass="83426">MAAHNLRMPPRRLRTTPPSLPRTPPKRPLTLTDLLAEMDLDDSEQSGDSGDSDDGADGANDEVEDEDEHNTLQDLRTPIYASLSTLRMSDKWTDMTIRCGGREYKVHRAVVCSQSQFFDLALSGPFLEARTGVVDLPEDDPVVLERFLEFLYTGTYHEELVEPTFQDEVCLMSLDEIEAELNTPPGVTVDAASEVASNHSDDSEFIPRYEAERCCCCWDCYQRNQPSQPGEEFLEGLEDAAAEEARVLMEDPVSNIDLGERLTEISYWYKDRPYNARYGAWSLANDNWSHEVRSQRDLFLPLRLYVMADKFGVPALKLLARNRFYRAAEHTWRDIDSFPELVDELYESTPPNDYVMREIVCRLVGSWAPYHPEEMERFLWVFKKHKEFASGLAAPVPPPPAMAEIENDKPAQSHESLTEEIEVDFEELRVISLYSSLTSLFKSEKFSDMTIRCGGREFKAHRAIVCPQSPFFDKAMSGAFAEARTQIVDLPEDDPDVLERFLEFLYTGNYSDKLESPSEPDQVCNMSPDEVQKDLQTAPGVAVMLTDAVDDAPSVSDEGDDAEHDADDVTDAEYDGPDRPPTPSEPEQEYSEGSAEDEDPAVLAEKGNLDQADKTWLRQRRTQCDLFLPMRLYIMADKFGVPALKLLARNRFYRAAEVAWQEAEEFPDVVDELYRTNPPNDPTLPEIVCRLVGSILAQDVVQRLRLDWVMRKHGDFAVDVMTYMIRQKTLSWD</sequence>
<dbReference type="PANTHER" id="PTHR47843:SF5">
    <property type="entry name" value="BTB_POZ DOMAIN PROTEIN"/>
    <property type="match status" value="1"/>
</dbReference>
<evidence type="ECO:0000256" key="1">
    <source>
        <dbReference type="SAM" id="MobiDB-lite"/>
    </source>
</evidence>
<dbReference type="InterPro" id="IPR011333">
    <property type="entry name" value="SKP1/BTB/POZ_sf"/>
</dbReference>
<dbReference type="Pfam" id="PF00651">
    <property type="entry name" value="BTB"/>
    <property type="match status" value="2"/>
</dbReference>
<gene>
    <name evidence="3" type="ORF">VTJ49DRAFT_4705</name>
</gene>
<evidence type="ECO:0000313" key="4">
    <source>
        <dbReference type="Proteomes" id="UP001583172"/>
    </source>
</evidence>
<dbReference type="Proteomes" id="UP001583172">
    <property type="component" value="Unassembled WGS sequence"/>
</dbReference>
<accession>A0ABR3V4T7</accession>
<feature type="compositionally biased region" description="Acidic residues" evidence="1">
    <location>
        <begin position="557"/>
        <end position="575"/>
    </location>
</feature>
<feature type="region of interest" description="Disordered" evidence="1">
    <location>
        <begin position="551"/>
        <end position="599"/>
    </location>
</feature>
<dbReference type="SMART" id="SM00225">
    <property type="entry name" value="BTB"/>
    <property type="match status" value="2"/>
</dbReference>
<protein>
    <recommendedName>
        <fullName evidence="2">BTB domain-containing protein</fullName>
    </recommendedName>
</protein>
<organism evidence="3 4">
    <name type="scientific">Humicola insolens</name>
    <name type="common">Soft-rot fungus</name>
    <dbReference type="NCBI Taxonomy" id="85995"/>
    <lineage>
        <taxon>Eukaryota</taxon>
        <taxon>Fungi</taxon>
        <taxon>Dikarya</taxon>
        <taxon>Ascomycota</taxon>
        <taxon>Pezizomycotina</taxon>
        <taxon>Sordariomycetes</taxon>
        <taxon>Sordariomycetidae</taxon>
        <taxon>Sordariales</taxon>
        <taxon>Chaetomiaceae</taxon>
        <taxon>Mycothermus</taxon>
    </lineage>
</organism>
<dbReference type="PANTHER" id="PTHR47843">
    <property type="entry name" value="BTB DOMAIN-CONTAINING PROTEIN-RELATED"/>
    <property type="match status" value="1"/>
</dbReference>
<evidence type="ECO:0000313" key="3">
    <source>
        <dbReference type="EMBL" id="KAL1836765.1"/>
    </source>
</evidence>
<feature type="domain" description="BTB" evidence="2">
    <location>
        <begin position="447"/>
        <end position="514"/>
    </location>
</feature>